<dbReference type="EMBL" id="HBHX01004248">
    <property type="protein sequence ID" value="CAE0100940.1"/>
    <property type="molecule type" value="Transcribed_RNA"/>
</dbReference>
<feature type="domain" description="T4 RNA ligase 1-like N-terminal" evidence="3">
    <location>
        <begin position="70"/>
        <end position="201"/>
    </location>
</feature>
<sequence length="839" mass="91193">MPKHRRSLAASVAGTQTSMLWTVRQLQSGTVLDSLCRTYKLSARHHALHPIVQLSYSQRESDLGNAVVQECRGLILETGSWGVVCWPFAKFFNADEPNAAATAHGFDWSSADVFEKCDGSLLTLYWYGDRWNVSSSSLPAADGQLPSGGPTFAETFWRTWEAAGYRLPENKRMCYMFELTLPQHTIVVRHAVAAITFLGARDLDSLAEVGCGAIAEAQGWATPRRYPKLTSLAAVQAAARGLNPVAQEGFVAVDPAFRRLKIKSPAYVALHHMGAMVGEQVKRDYRLLSDEDQRMRDRRLIEIARTREGDEFLAYFPDLRTSFRSALVRLQQLRVELRVRAATRRQYRGVAIEALAEAVRGGATVDQALQAAEMRRVETALAEMGQPGVRVTDAAVSDVATEGQPPNDIQVTQAADASTQSPAPAGAPSATTGRPWSPLPRLLVLVGLPGSGKSTFADALVASGNGWRRVCQDELGSRRAVEAEVECLAAKDTTRLVIDRCNVTLEERMHWLQLAALPVISSTACVFFDTRPSECERRVRSRAYHPTLSRGSNKIGVAVHSKAKALVAPRADEGFSTLLTVRGFGEANALLNTWGARPPSEVRGAAVAAGERLIRLMLIDCCGSKKRGEKKGPGAVVGVMLVRPTYPTIVAAASNKLMLRPKDAARLCLTLRGKETPLTPSDCEGLWNGAMLCASLKERGPATSQRAQGRSVEGALAESHAAQGVGEKASAMRTARDVIDRCFWDERFDAERVAVGYVDRLAGGVVERPLCSFTWDDLAAVGPEALAVPQHRIEYVKYDGVRVWDKATRLDMVFGSSVESRSRPSPSGVCVRTAACIAA</sequence>
<evidence type="ECO:0000259" key="3">
    <source>
        <dbReference type="Pfam" id="PF09511"/>
    </source>
</evidence>
<dbReference type="InterPro" id="IPR019039">
    <property type="entry name" value="T4-Rnl1-like_N"/>
</dbReference>
<dbReference type="InterPro" id="IPR042653">
    <property type="entry name" value="Leng9"/>
</dbReference>
<evidence type="ECO:0000259" key="2">
    <source>
        <dbReference type="Pfam" id="PF04457"/>
    </source>
</evidence>
<name>A0A7S3AFF7_9EUKA</name>
<dbReference type="Pfam" id="PF04457">
    <property type="entry name" value="MJ1316"/>
    <property type="match status" value="1"/>
</dbReference>
<dbReference type="InterPro" id="IPR040459">
    <property type="entry name" value="MJ1316"/>
</dbReference>
<feature type="region of interest" description="Disordered" evidence="1">
    <location>
        <begin position="412"/>
        <end position="435"/>
    </location>
</feature>
<dbReference type="PANTHER" id="PTHR46729">
    <property type="entry name" value="LEUKOCYTE RECEPTOR CLUSTER MEMBER 9"/>
    <property type="match status" value="1"/>
</dbReference>
<feature type="domain" description="MJ1316 RNA cyclic group end recognition" evidence="2">
    <location>
        <begin position="732"/>
        <end position="806"/>
    </location>
</feature>
<evidence type="ECO:0000256" key="1">
    <source>
        <dbReference type="SAM" id="MobiDB-lite"/>
    </source>
</evidence>
<dbReference type="PANTHER" id="PTHR46729:SF1">
    <property type="entry name" value="LEUKOCYTE RECEPTOR CLUSTER MEMBER 9"/>
    <property type="match status" value="1"/>
</dbReference>
<protein>
    <submittedName>
        <fullName evidence="4">Uncharacterized protein</fullName>
    </submittedName>
</protein>
<dbReference type="SUPFAM" id="SSF52540">
    <property type="entry name" value="P-loop containing nucleoside triphosphate hydrolases"/>
    <property type="match status" value="1"/>
</dbReference>
<dbReference type="Pfam" id="PF13671">
    <property type="entry name" value="AAA_33"/>
    <property type="match status" value="1"/>
</dbReference>
<accession>A0A7S3AFF7</accession>
<dbReference type="Pfam" id="PF09511">
    <property type="entry name" value="RNA_lig_T4_1"/>
    <property type="match status" value="1"/>
</dbReference>
<reference evidence="4" key="1">
    <citation type="submission" date="2021-01" db="EMBL/GenBank/DDBJ databases">
        <authorList>
            <person name="Corre E."/>
            <person name="Pelletier E."/>
            <person name="Niang G."/>
            <person name="Scheremetjew M."/>
            <person name="Finn R."/>
            <person name="Kale V."/>
            <person name="Holt S."/>
            <person name="Cochrane G."/>
            <person name="Meng A."/>
            <person name="Brown T."/>
            <person name="Cohen L."/>
        </authorList>
    </citation>
    <scope>NUCLEOTIDE SEQUENCE</scope>
    <source>
        <strain evidence="4">CCMP281</strain>
    </source>
</reference>
<gene>
    <name evidence="4" type="ORF">HERI1096_LOCUS2345</name>
</gene>
<dbReference type="AlphaFoldDB" id="A0A7S3AFF7"/>
<dbReference type="InterPro" id="IPR027417">
    <property type="entry name" value="P-loop_NTPase"/>
</dbReference>
<evidence type="ECO:0000313" key="4">
    <source>
        <dbReference type="EMBL" id="CAE0100940.1"/>
    </source>
</evidence>
<organism evidence="4">
    <name type="scientific">Haptolina ericina</name>
    <dbReference type="NCBI Taxonomy" id="156174"/>
    <lineage>
        <taxon>Eukaryota</taxon>
        <taxon>Haptista</taxon>
        <taxon>Haptophyta</taxon>
        <taxon>Prymnesiophyceae</taxon>
        <taxon>Prymnesiales</taxon>
        <taxon>Prymnesiaceae</taxon>
        <taxon>Haptolina</taxon>
    </lineage>
</organism>
<proteinExistence type="predicted"/>
<feature type="compositionally biased region" description="Low complexity" evidence="1">
    <location>
        <begin position="417"/>
        <end position="435"/>
    </location>
</feature>
<dbReference type="Gene3D" id="3.40.50.300">
    <property type="entry name" value="P-loop containing nucleotide triphosphate hydrolases"/>
    <property type="match status" value="1"/>
</dbReference>